<evidence type="ECO:0000259" key="1">
    <source>
        <dbReference type="PROSITE" id="PS51186"/>
    </source>
</evidence>
<dbReference type="OrthoDB" id="9788300at2"/>
<keyword evidence="2" id="KW-0808">Transferase</keyword>
<protein>
    <submittedName>
        <fullName evidence="2">GNAT family N-acetyltransferase</fullName>
    </submittedName>
</protein>
<name>A0A2R4CBN5_9BURK</name>
<evidence type="ECO:0000313" key="2">
    <source>
        <dbReference type="EMBL" id="AVR97039.1"/>
    </source>
</evidence>
<feature type="domain" description="N-acetyltransferase" evidence="1">
    <location>
        <begin position="4"/>
        <end position="163"/>
    </location>
</feature>
<dbReference type="AlphaFoldDB" id="A0A2R4CBN5"/>
<dbReference type="SUPFAM" id="SSF55729">
    <property type="entry name" value="Acyl-CoA N-acyltransferases (Nat)"/>
    <property type="match status" value="1"/>
</dbReference>
<dbReference type="Proteomes" id="UP000240505">
    <property type="component" value="Chromosome"/>
</dbReference>
<dbReference type="InterPro" id="IPR016181">
    <property type="entry name" value="Acyl_CoA_acyltransferase"/>
</dbReference>
<dbReference type="PANTHER" id="PTHR43138:SF1">
    <property type="entry name" value="N-ACETYLTRANSFERASE ACA1"/>
    <property type="match status" value="1"/>
</dbReference>
<gene>
    <name evidence="2" type="ORF">C9I28_16335</name>
</gene>
<dbReference type="InterPro" id="IPR052742">
    <property type="entry name" value="Mito_N-acetyltransferase"/>
</dbReference>
<dbReference type="Gene3D" id="3.40.630.30">
    <property type="match status" value="1"/>
</dbReference>
<accession>A0A2R4CBN5</accession>
<dbReference type="PANTHER" id="PTHR43138">
    <property type="entry name" value="ACETYLTRANSFERASE, GNAT FAMILY"/>
    <property type="match status" value="1"/>
</dbReference>
<dbReference type="InterPro" id="IPR000182">
    <property type="entry name" value="GNAT_dom"/>
</dbReference>
<sequence>MSEPTLRTATPMDAPAMLALLRSVTTEGDTLPFHDDVGADFIDGQWLGAAGCVLACQGDSLLGMYRYGANMPGRGSHVATATFLVAHAARGCGLGRMLLAHCLDTARAAGFCAMQFNQVVATNHAALALYRSVGFRRVGRIPGAFAHPQQGYVAAYVMYLDLGCWRAATSRP</sequence>
<evidence type="ECO:0000313" key="3">
    <source>
        <dbReference type="Proteomes" id="UP000240505"/>
    </source>
</evidence>
<dbReference type="KEGG" id="masz:C9I28_16335"/>
<keyword evidence="3" id="KW-1185">Reference proteome</keyword>
<dbReference type="RefSeq" id="WP_107142388.1">
    <property type="nucleotide sequence ID" value="NZ_CP028324.1"/>
</dbReference>
<dbReference type="EMBL" id="CP028324">
    <property type="protein sequence ID" value="AVR97039.1"/>
    <property type="molecule type" value="Genomic_DNA"/>
</dbReference>
<dbReference type="CDD" id="cd04301">
    <property type="entry name" value="NAT_SF"/>
    <property type="match status" value="1"/>
</dbReference>
<organism evidence="2 3">
    <name type="scientific">Pseudoduganella armeniaca</name>
    <dbReference type="NCBI Taxonomy" id="2072590"/>
    <lineage>
        <taxon>Bacteria</taxon>
        <taxon>Pseudomonadati</taxon>
        <taxon>Pseudomonadota</taxon>
        <taxon>Betaproteobacteria</taxon>
        <taxon>Burkholderiales</taxon>
        <taxon>Oxalobacteraceae</taxon>
        <taxon>Telluria group</taxon>
        <taxon>Pseudoduganella</taxon>
    </lineage>
</organism>
<reference evidence="2 3" key="1">
    <citation type="submission" date="2018-03" db="EMBL/GenBank/DDBJ databases">
        <title>Massilia armeniaca sp. nov., isolated from desert soil.</title>
        <authorList>
            <person name="Huang H."/>
            <person name="Ren M."/>
        </authorList>
    </citation>
    <scope>NUCLEOTIDE SEQUENCE [LARGE SCALE GENOMIC DNA]</scope>
    <source>
        <strain evidence="2 3">ZMN-3</strain>
    </source>
</reference>
<dbReference type="Pfam" id="PF00583">
    <property type="entry name" value="Acetyltransf_1"/>
    <property type="match status" value="1"/>
</dbReference>
<dbReference type="GO" id="GO:0016747">
    <property type="term" value="F:acyltransferase activity, transferring groups other than amino-acyl groups"/>
    <property type="evidence" value="ECO:0007669"/>
    <property type="project" value="InterPro"/>
</dbReference>
<dbReference type="PROSITE" id="PS51186">
    <property type="entry name" value="GNAT"/>
    <property type="match status" value="1"/>
</dbReference>
<proteinExistence type="predicted"/>